<keyword evidence="4" id="KW-1185">Reference proteome</keyword>
<evidence type="ECO:0000259" key="2">
    <source>
        <dbReference type="Pfam" id="PF13568"/>
    </source>
</evidence>
<gene>
    <name evidence="3" type="ORF">LY01_00148</name>
</gene>
<reference evidence="3 4" key="1">
    <citation type="submission" date="2018-02" db="EMBL/GenBank/DDBJ databases">
        <title>Genomic Encyclopedia of Archaeal and Bacterial Type Strains, Phase II (KMG-II): from individual species to whole genera.</title>
        <authorList>
            <person name="Goeker M."/>
        </authorList>
    </citation>
    <scope>NUCLEOTIDE SEQUENCE [LARGE SCALE GENOMIC DNA]</scope>
    <source>
        <strain evidence="3 4">DSM 16809</strain>
    </source>
</reference>
<comment type="caution">
    <text evidence="3">The sequence shown here is derived from an EMBL/GenBank/DDBJ whole genome shotgun (WGS) entry which is preliminary data.</text>
</comment>
<feature type="chain" id="PRO_5015504762" evidence="1">
    <location>
        <begin position="20"/>
        <end position="236"/>
    </location>
</feature>
<dbReference type="EMBL" id="PTJE01000001">
    <property type="protein sequence ID" value="PPK96330.1"/>
    <property type="molecule type" value="Genomic_DNA"/>
</dbReference>
<protein>
    <submittedName>
        <fullName evidence="3">Outer membrane protein with beta-barrel domain</fullName>
    </submittedName>
</protein>
<name>A0A2S6IQB8_9FLAO</name>
<dbReference type="Pfam" id="PF13568">
    <property type="entry name" value="OMP_b-brl_2"/>
    <property type="match status" value="1"/>
</dbReference>
<feature type="domain" description="Outer membrane protein beta-barrel" evidence="2">
    <location>
        <begin position="36"/>
        <end position="201"/>
    </location>
</feature>
<keyword evidence="1" id="KW-0732">Signal</keyword>
<dbReference type="InterPro" id="IPR025665">
    <property type="entry name" value="Beta-barrel_OMP_2"/>
</dbReference>
<accession>A0A2S6IQB8</accession>
<sequence length="236" mass="26899">MRLFLLVLLFLTAFTVVRAQDVKRSENAIPTVVDSLYREDQFYVALSFNLINNEPDSFSQNGFSGGLSLGFIRDMPVNKRRNMALGVGLGFSTNSYNSNLFIGEDPSGATVFSILEDEDSVDRNRFYTNLIEMPIQFRWRTSTATNTTFWRIYSGVKLSYMFTHRASFKDDVSSVKKTSIPELNRFRYAATLTLGHGSFNAFVQYDLNTLFDDNAVIGTERVNLQPIKFGIEFYLL</sequence>
<evidence type="ECO:0000313" key="4">
    <source>
        <dbReference type="Proteomes" id="UP000239002"/>
    </source>
</evidence>
<evidence type="ECO:0000313" key="3">
    <source>
        <dbReference type="EMBL" id="PPK96330.1"/>
    </source>
</evidence>
<dbReference type="AlphaFoldDB" id="A0A2S6IQB8"/>
<evidence type="ECO:0000256" key="1">
    <source>
        <dbReference type="SAM" id="SignalP"/>
    </source>
</evidence>
<dbReference type="Proteomes" id="UP000239002">
    <property type="component" value="Unassembled WGS sequence"/>
</dbReference>
<organism evidence="3 4">
    <name type="scientific">Nonlabens xylanidelens</name>
    <dbReference type="NCBI Taxonomy" id="191564"/>
    <lineage>
        <taxon>Bacteria</taxon>
        <taxon>Pseudomonadati</taxon>
        <taxon>Bacteroidota</taxon>
        <taxon>Flavobacteriia</taxon>
        <taxon>Flavobacteriales</taxon>
        <taxon>Flavobacteriaceae</taxon>
        <taxon>Nonlabens</taxon>
    </lineage>
</organism>
<proteinExistence type="predicted"/>
<dbReference type="OrthoDB" id="959017at2"/>
<feature type="signal peptide" evidence="1">
    <location>
        <begin position="1"/>
        <end position="19"/>
    </location>
</feature>
<dbReference type="RefSeq" id="WP_104513901.1">
    <property type="nucleotide sequence ID" value="NZ_MQVW01000022.1"/>
</dbReference>